<evidence type="ECO:0000256" key="6">
    <source>
        <dbReference type="ARBA" id="ARBA00023136"/>
    </source>
</evidence>
<feature type="transmembrane region" description="Helical" evidence="9">
    <location>
        <begin position="312"/>
        <end position="331"/>
    </location>
</feature>
<name>A0ABQ3XVV2_9ACTN</name>
<evidence type="ECO:0000256" key="7">
    <source>
        <dbReference type="ARBA" id="ARBA00038075"/>
    </source>
</evidence>
<evidence type="ECO:0000256" key="8">
    <source>
        <dbReference type="ARBA" id="ARBA00040914"/>
    </source>
</evidence>
<dbReference type="SUPFAM" id="SSF103473">
    <property type="entry name" value="MFS general substrate transporter"/>
    <property type="match status" value="1"/>
</dbReference>
<dbReference type="InterPro" id="IPR011701">
    <property type="entry name" value="MFS"/>
</dbReference>
<dbReference type="PROSITE" id="PS50850">
    <property type="entry name" value="MFS"/>
    <property type="match status" value="1"/>
</dbReference>
<dbReference type="Gene3D" id="1.20.1250.20">
    <property type="entry name" value="MFS general substrate transporter like domains"/>
    <property type="match status" value="1"/>
</dbReference>
<feature type="transmembrane region" description="Helical" evidence="9">
    <location>
        <begin position="41"/>
        <end position="59"/>
    </location>
</feature>
<feature type="domain" description="Major facilitator superfamily (MFS) profile" evidence="10">
    <location>
        <begin position="1"/>
        <end position="427"/>
    </location>
</feature>
<dbReference type="CDD" id="cd06173">
    <property type="entry name" value="MFS_MefA_like"/>
    <property type="match status" value="1"/>
</dbReference>
<feature type="transmembrane region" description="Helical" evidence="9">
    <location>
        <begin position="401"/>
        <end position="422"/>
    </location>
</feature>
<sequence length="434" mass="43025">MIRRPLASLLAAESVSLAGSHISSVAVPWLVLTTTGSATRVGLVALAQALPFVLAGMLGGPLVDRLGARRVAIGADAAGAVVVGLVPLLHAGGLLSFGSLVAVVAVAGAFGGATNTAKRALLPQVAGDTPMARATALFDGIGRAAILAGLPLGGVLVAALGPIAVLAIDALSFAICAAVVATGTRTEAIPAAVIATGTRTEAIPAAVIATGTRTEASGTRPEGAAREQGSYLADLGAGFAFLRRDTLFATIVGVLFFTNLVDQAYSTVFVPLWIAGTGAGPAALGLLGGVFGLGAVLGSFLYAAVATRLPRVPTFAVCFLIAGSPRMFALAATGDLWPVLTVAFGAGLAVAAVNPILMAVGYERVPASLRGRVLGVATAIGFAGVPLGGLLGGLAADQVGLRATLILAGAVYLAVTLVPFTMKRQIPDTSLMPG</sequence>
<comment type="caution">
    <text evidence="11">The sequence shown here is derived from an EMBL/GenBank/DDBJ whole genome shotgun (WGS) entry which is preliminary data.</text>
</comment>
<dbReference type="Proteomes" id="UP000609879">
    <property type="component" value="Unassembled WGS sequence"/>
</dbReference>
<feature type="transmembrane region" description="Helical" evidence="9">
    <location>
        <begin position="95"/>
        <end position="115"/>
    </location>
</feature>
<feature type="transmembrane region" description="Helical" evidence="9">
    <location>
        <begin position="337"/>
        <end position="361"/>
    </location>
</feature>
<feature type="transmembrane region" description="Helical" evidence="9">
    <location>
        <begin position="247"/>
        <end position="276"/>
    </location>
</feature>
<gene>
    <name evidence="11" type="ORF">Ade02nite_05080</name>
</gene>
<keyword evidence="3" id="KW-1003">Cell membrane</keyword>
<dbReference type="PANTHER" id="PTHR23513:SF9">
    <property type="entry name" value="ENTEROBACTIN EXPORTER ENTS"/>
    <property type="match status" value="1"/>
</dbReference>
<evidence type="ECO:0000256" key="1">
    <source>
        <dbReference type="ARBA" id="ARBA00004429"/>
    </source>
</evidence>
<dbReference type="InterPro" id="IPR020846">
    <property type="entry name" value="MFS_dom"/>
</dbReference>
<evidence type="ECO:0000313" key="11">
    <source>
        <dbReference type="EMBL" id="GID71867.1"/>
    </source>
</evidence>
<feature type="transmembrane region" description="Helical" evidence="9">
    <location>
        <begin position="373"/>
        <end position="395"/>
    </location>
</feature>
<proteinExistence type="inferred from homology"/>
<keyword evidence="2" id="KW-0813">Transport</keyword>
<evidence type="ECO:0000256" key="9">
    <source>
        <dbReference type="SAM" id="Phobius"/>
    </source>
</evidence>
<accession>A0ABQ3XVV2</accession>
<keyword evidence="6 9" id="KW-0472">Membrane</keyword>
<evidence type="ECO:0000256" key="4">
    <source>
        <dbReference type="ARBA" id="ARBA00022692"/>
    </source>
</evidence>
<keyword evidence="12" id="KW-1185">Reference proteome</keyword>
<dbReference type="EMBL" id="BOMI01000006">
    <property type="protein sequence ID" value="GID71867.1"/>
    <property type="molecule type" value="Genomic_DNA"/>
</dbReference>
<comment type="subcellular location">
    <subcellularLocation>
        <location evidence="1">Cell inner membrane</location>
        <topology evidence="1">Multi-pass membrane protein</topology>
    </subcellularLocation>
</comment>
<protein>
    <recommendedName>
        <fullName evidence="8">Multidrug efflux pump Tap</fullName>
    </recommendedName>
</protein>
<evidence type="ECO:0000259" key="10">
    <source>
        <dbReference type="PROSITE" id="PS50850"/>
    </source>
</evidence>
<dbReference type="Pfam" id="PF07690">
    <property type="entry name" value="MFS_1"/>
    <property type="match status" value="2"/>
</dbReference>
<dbReference type="PANTHER" id="PTHR23513">
    <property type="entry name" value="INTEGRAL MEMBRANE EFFLUX PROTEIN-RELATED"/>
    <property type="match status" value="1"/>
</dbReference>
<feature type="transmembrane region" description="Helical" evidence="9">
    <location>
        <begin position="282"/>
        <end position="305"/>
    </location>
</feature>
<keyword evidence="4 9" id="KW-0812">Transmembrane</keyword>
<evidence type="ECO:0000256" key="2">
    <source>
        <dbReference type="ARBA" id="ARBA00022448"/>
    </source>
</evidence>
<comment type="similarity">
    <text evidence="7">Belongs to the major facilitator superfamily. Drug:H(+) antiporter-3 (DHA3) (TC 2.A.1.21) family.</text>
</comment>
<organism evidence="11 12">
    <name type="scientific">Paractinoplanes deccanensis</name>
    <dbReference type="NCBI Taxonomy" id="113561"/>
    <lineage>
        <taxon>Bacteria</taxon>
        <taxon>Bacillati</taxon>
        <taxon>Actinomycetota</taxon>
        <taxon>Actinomycetes</taxon>
        <taxon>Micromonosporales</taxon>
        <taxon>Micromonosporaceae</taxon>
        <taxon>Paractinoplanes</taxon>
    </lineage>
</organism>
<evidence type="ECO:0000256" key="3">
    <source>
        <dbReference type="ARBA" id="ARBA00022475"/>
    </source>
</evidence>
<dbReference type="RefSeq" id="WP_203759838.1">
    <property type="nucleotide sequence ID" value="NZ_BAAABO010000004.1"/>
</dbReference>
<reference evidence="11 12" key="1">
    <citation type="submission" date="2021-01" db="EMBL/GenBank/DDBJ databases">
        <title>Whole genome shotgun sequence of Actinoplanes deccanensis NBRC 13994.</title>
        <authorList>
            <person name="Komaki H."/>
            <person name="Tamura T."/>
        </authorList>
    </citation>
    <scope>NUCLEOTIDE SEQUENCE [LARGE SCALE GENOMIC DNA]</scope>
    <source>
        <strain evidence="11 12">NBRC 13994</strain>
    </source>
</reference>
<dbReference type="InterPro" id="IPR036259">
    <property type="entry name" value="MFS_trans_sf"/>
</dbReference>
<keyword evidence="5 9" id="KW-1133">Transmembrane helix</keyword>
<evidence type="ECO:0000256" key="5">
    <source>
        <dbReference type="ARBA" id="ARBA00022989"/>
    </source>
</evidence>
<feature type="transmembrane region" description="Helical" evidence="9">
    <location>
        <begin position="136"/>
        <end position="157"/>
    </location>
</feature>
<evidence type="ECO:0000313" key="12">
    <source>
        <dbReference type="Proteomes" id="UP000609879"/>
    </source>
</evidence>